<dbReference type="CDD" id="cd11528">
    <property type="entry name" value="NTP-PPase_MazG_Nterm"/>
    <property type="match status" value="1"/>
</dbReference>
<evidence type="ECO:0000313" key="2">
    <source>
        <dbReference type="EMBL" id="HFT93139.1"/>
    </source>
</evidence>
<dbReference type="CDD" id="cd11529">
    <property type="entry name" value="NTP-PPase_MazG_Cterm"/>
    <property type="match status" value="1"/>
</dbReference>
<dbReference type="NCBIfam" id="NF007113">
    <property type="entry name" value="PRK09562.1"/>
    <property type="match status" value="1"/>
</dbReference>
<name>A0A7C3LT29_9BACT</name>
<keyword evidence="2" id="KW-0378">Hydrolase</keyword>
<dbReference type="GO" id="GO:0046061">
    <property type="term" value="P:dATP catabolic process"/>
    <property type="evidence" value="ECO:0007669"/>
    <property type="project" value="TreeGrafter"/>
</dbReference>
<comment type="caution">
    <text evidence="2">The sequence shown here is derived from an EMBL/GenBank/DDBJ whole genome shotgun (WGS) entry which is preliminary data.</text>
</comment>
<dbReference type="PANTHER" id="PTHR30522">
    <property type="entry name" value="NUCLEOSIDE TRIPHOSPHATE PYROPHOSPHOHYDROLASE"/>
    <property type="match status" value="1"/>
</dbReference>
<feature type="domain" description="NTP pyrophosphohydrolase MazG-like" evidence="1">
    <location>
        <begin position="196"/>
        <end position="252"/>
    </location>
</feature>
<proteinExistence type="predicted"/>
<dbReference type="GO" id="GO:0046076">
    <property type="term" value="P:dTTP catabolic process"/>
    <property type="evidence" value="ECO:0007669"/>
    <property type="project" value="TreeGrafter"/>
</dbReference>
<gene>
    <name evidence="2" type="ORF">ENX03_04215</name>
</gene>
<reference evidence="2" key="1">
    <citation type="journal article" date="2020" name="mSystems">
        <title>Genome- and Community-Level Interaction Insights into Carbon Utilization and Element Cycling Functions of Hydrothermarchaeota in Hydrothermal Sediment.</title>
        <authorList>
            <person name="Zhou Z."/>
            <person name="Liu Y."/>
            <person name="Xu W."/>
            <person name="Pan J."/>
            <person name="Luo Z.H."/>
            <person name="Li M."/>
        </authorList>
    </citation>
    <scope>NUCLEOTIDE SEQUENCE [LARGE SCALE GENOMIC DNA]</scope>
    <source>
        <strain evidence="2">SpSt-902</strain>
    </source>
</reference>
<dbReference type="InterPro" id="IPR048011">
    <property type="entry name" value="NTP-PPase_MazG-like_C"/>
</dbReference>
<organism evidence="2">
    <name type="scientific">Leptospirillum ferriphilum</name>
    <dbReference type="NCBI Taxonomy" id="178606"/>
    <lineage>
        <taxon>Bacteria</taxon>
        <taxon>Pseudomonadati</taxon>
        <taxon>Nitrospirota</taxon>
        <taxon>Nitrospiria</taxon>
        <taxon>Nitrospirales</taxon>
        <taxon>Nitrospiraceae</taxon>
        <taxon>Leptospirillum</taxon>
    </lineage>
</organism>
<dbReference type="NCBIfam" id="TIGR00444">
    <property type="entry name" value="mazG"/>
    <property type="match status" value="1"/>
</dbReference>
<accession>A0A7C3LT29</accession>
<dbReference type="InterPro" id="IPR011551">
    <property type="entry name" value="NTP_PyrPHydrolase_MazG"/>
</dbReference>
<dbReference type="PANTHER" id="PTHR30522:SF0">
    <property type="entry name" value="NUCLEOSIDE TRIPHOSPHATE PYROPHOSPHOHYDROLASE"/>
    <property type="match status" value="1"/>
</dbReference>
<dbReference type="InterPro" id="IPR048015">
    <property type="entry name" value="NTP-PPase_MazG-like_N"/>
</dbReference>
<dbReference type="Pfam" id="PF03819">
    <property type="entry name" value="MazG"/>
    <property type="match status" value="2"/>
</dbReference>
<dbReference type="GO" id="GO:0046047">
    <property type="term" value="P:TTP catabolic process"/>
    <property type="evidence" value="ECO:0007669"/>
    <property type="project" value="TreeGrafter"/>
</dbReference>
<dbReference type="SUPFAM" id="SSF101386">
    <property type="entry name" value="all-alpha NTP pyrophosphatases"/>
    <property type="match status" value="2"/>
</dbReference>
<dbReference type="GO" id="GO:0046052">
    <property type="term" value="P:UTP catabolic process"/>
    <property type="evidence" value="ECO:0007669"/>
    <property type="project" value="TreeGrafter"/>
</dbReference>
<dbReference type="GO" id="GO:0006203">
    <property type="term" value="P:dGTP catabolic process"/>
    <property type="evidence" value="ECO:0007669"/>
    <property type="project" value="TreeGrafter"/>
</dbReference>
<sequence>MSNISQFPPEPDFLEAIKRLGDPHPRTTGENDGPAFRRLLDVIDHLRGEEGCPFDRQQTIPRLARDLAEEMLELRDAVDEGSSRKISSEIGDMILILLFIRRLLWETDQVTVSSVLDHTSEKMIRRHPHVFLDPDPDIDAKTLWTNWEKEKRKEEEHKDRTSLLDGLPRTMSALETAFRQGEKAARVGFDWTDEASVWEKVLEEVGELSEARFENPGRLDHELGDVFLALSSYARHKGIRPEESLARANSRFADRFRYMEGQARIQERDLSSLSADEWNRLWESAKASEAAIRQEDGQS</sequence>
<dbReference type="GO" id="GO:0046081">
    <property type="term" value="P:dUTP catabolic process"/>
    <property type="evidence" value="ECO:0007669"/>
    <property type="project" value="TreeGrafter"/>
</dbReference>
<protein>
    <submittedName>
        <fullName evidence="2">Nucleoside triphosphate pyrophosphohydrolase</fullName>
        <ecNumber evidence="2">3.6.1.9</ecNumber>
    </submittedName>
</protein>
<dbReference type="GO" id="GO:0047429">
    <property type="term" value="F:nucleoside triphosphate diphosphatase activity"/>
    <property type="evidence" value="ECO:0007669"/>
    <property type="project" value="UniProtKB-EC"/>
</dbReference>
<feature type="domain" description="NTP pyrophosphohydrolase MazG-like" evidence="1">
    <location>
        <begin position="58"/>
        <end position="131"/>
    </location>
</feature>
<dbReference type="InterPro" id="IPR004518">
    <property type="entry name" value="MazG-like_dom"/>
</dbReference>
<evidence type="ECO:0000259" key="1">
    <source>
        <dbReference type="Pfam" id="PF03819"/>
    </source>
</evidence>
<dbReference type="AlphaFoldDB" id="A0A7C3LT29"/>
<dbReference type="Gene3D" id="1.10.287.1080">
    <property type="entry name" value="MazG-like"/>
    <property type="match status" value="2"/>
</dbReference>
<dbReference type="EC" id="3.6.1.9" evidence="2"/>
<dbReference type="EMBL" id="DTMM01000082">
    <property type="protein sequence ID" value="HFT93139.1"/>
    <property type="molecule type" value="Genomic_DNA"/>
</dbReference>